<feature type="compositionally biased region" description="Polar residues" evidence="1">
    <location>
        <begin position="1127"/>
        <end position="1140"/>
    </location>
</feature>
<feature type="compositionally biased region" description="Polar residues" evidence="1">
    <location>
        <begin position="159"/>
        <end position="169"/>
    </location>
</feature>
<feature type="region of interest" description="Disordered" evidence="1">
    <location>
        <begin position="671"/>
        <end position="754"/>
    </location>
</feature>
<keyword evidence="3" id="KW-1185">Reference proteome</keyword>
<protein>
    <submittedName>
        <fullName evidence="2">Uncharacterized protein</fullName>
    </submittedName>
</protein>
<feature type="compositionally biased region" description="Polar residues" evidence="1">
    <location>
        <begin position="1027"/>
        <end position="1048"/>
    </location>
</feature>
<comment type="caution">
    <text evidence="2">The sequence shown here is derived from an EMBL/GenBank/DDBJ whole genome shotgun (WGS) entry which is preliminary data.</text>
</comment>
<feature type="region of interest" description="Disordered" evidence="1">
    <location>
        <begin position="136"/>
        <end position="190"/>
    </location>
</feature>
<proteinExistence type="predicted"/>
<organism evidence="2 3">
    <name type="scientific">Rhynchosporium graminicola</name>
    <dbReference type="NCBI Taxonomy" id="2792576"/>
    <lineage>
        <taxon>Eukaryota</taxon>
        <taxon>Fungi</taxon>
        <taxon>Dikarya</taxon>
        <taxon>Ascomycota</taxon>
        <taxon>Pezizomycotina</taxon>
        <taxon>Leotiomycetes</taxon>
        <taxon>Helotiales</taxon>
        <taxon>Ploettnerulaceae</taxon>
        <taxon>Rhynchosporium</taxon>
    </lineage>
</organism>
<dbReference type="EMBL" id="FJUW01000039">
    <property type="protein sequence ID" value="CZT06686.1"/>
    <property type="molecule type" value="Genomic_DNA"/>
</dbReference>
<feature type="compositionally biased region" description="Polar residues" evidence="1">
    <location>
        <begin position="1546"/>
        <end position="1558"/>
    </location>
</feature>
<feature type="region of interest" description="Disordered" evidence="1">
    <location>
        <begin position="1438"/>
        <end position="1467"/>
    </location>
</feature>
<feature type="region of interest" description="Disordered" evidence="1">
    <location>
        <begin position="1027"/>
        <end position="1071"/>
    </location>
</feature>
<name>A0A1E1L856_9HELO</name>
<feature type="region of interest" description="Disordered" evidence="1">
    <location>
        <begin position="96"/>
        <end position="121"/>
    </location>
</feature>
<feature type="compositionally biased region" description="Low complexity" evidence="1">
    <location>
        <begin position="704"/>
        <end position="717"/>
    </location>
</feature>
<dbReference type="Proteomes" id="UP000178129">
    <property type="component" value="Unassembled WGS sequence"/>
</dbReference>
<evidence type="ECO:0000256" key="1">
    <source>
        <dbReference type="SAM" id="MobiDB-lite"/>
    </source>
</evidence>
<accession>A0A1E1L856</accession>
<feature type="compositionally biased region" description="Low complexity" evidence="1">
    <location>
        <begin position="617"/>
        <end position="629"/>
    </location>
</feature>
<evidence type="ECO:0000313" key="2">
    <source>
        <dbReference type="EMBL" id="CZT06686.1"/>
    </source>
</evidence>
<gene>
    <name evidence="2" type="ORF">RCO7_11256</name>
</gene>
<feature type="region of interest" description="Disordered" evidence="1">
    <location>
        <begin position="566"/>
        <end position="645"/>
    </location>
</feature>
<sequence length="1913" mass="207308">MATGAVLALSLIRGHNKTAFLILPFSFSKKHNFENTIIATDPSNGQLHKQYAGGNVITSADPLCDFQCVDIPPVPQGRVDQSLFVPETRIYPHPYIESPERSISGPGDIRPPGPRKSPQKVVFKVPAPVTTRSYHHPYVKVPDYSSSEDDDLPSPRPKGSQNKAISQVPYSDDEDLPPPPSKASQSKAVTKAPFLPWAQPASKVEKPIDEKAQKILNILHFNTLLAESGIIPAHRVQWLWAVPEEMYHPWMKYTEVQAEEIVSNAEANTMWKGNKTAFVFPGGGNLFTTYNGKLLDRWVHATVEAINKSMRASAADSSRLRHTDDNKVWEIGCNFAIFSLSDRVKLQNTAIVPYEVIGTCDQARNFFKSEETLRKLAHLDLLTMFELPDIMPGQELSKIAFAFFKGHEIPENVELLPVSPDACPKEYHIDYEGRSDRSKVVKSKPLQDPVLALFLQDVMISNHLEYIRVENLRTLSGQMPVRPGCGSSDITTKLKAREHWIGKRALIQSSAARHIRQQRRSATWWYRQANGPAPSLNLINCVPNLIKVIEAGPGSSYLSLNCSDRASGTNGRISNPKPTPEETVRKTKSKKSKSKGKPKNSNAVAITGIFLSPNEESSSILPPSASDSSQTRPTELGVSAEENTIVGPNLEESTTFTAAAVLDAVSSGALALSSQPTSPGPVPVAPEGMSKKNKKKQKEVLNDSPSSSNPTPSESRSQGQSTVKVIVGELVEDPKTEDKSGKKPGPVAFTEDNIPSVSLEKPLAKSDDVHGINALGISMPMDSEVGTWETVKSRSTQKQKVTVQASFIAARGNMKGPARTSRYMSNQLNMHRASKIVISNSQSGQKSKIGSVVKPTATKPNEIRLFDPNEFPAMPTPANDKIKVSAKDTVYDTKRVVSQNSPASESAIANTQALSATLHNIPKVSGTTTPKLESSAAAIPDDPDLGDLYGASPPRRTRTAAVKEKVASTAPAKLIKDDTSPPKSTNAAQVDIKSAVPLYSIKVPKHRERLIAVPDIGMKVDKKQSSVVPWSTGKETSLTGSTDPTSSRALEAPVFSEKSEPNAGEKTATKAASISNPKLDAQPLISSKIEAEGFISGILEAKIKIAIPTAEGLNLAIGKANAPINAQSGGVATAKNSTSNKYKRKAKEGKSSNNSMVAGPIPGSSRSLDKGKSNDSAALLMTVTAETSTKSDDEQACASTSVPTHTGGRKKNNRNKSFHKGRKDGSTSDSIYAGLSTTTLPAEIQKLPALDQNVNSSRDSSADERSTKVESIVTAVTSPSHAMSQSVPTSTKILVESSGGPKGFLPKPVVASEQIIPHMVLSASKSSAQKPEKKDFKKPEISSVPTDLAWADLCSPAKPGYLKQRRLSAGNTQPDEDDLEDTAPLPIRRRSSISAATPPVRLQFGQLTPLITSSSATGDDPFISGVTEFGDAEVSYLSSSTDGDVDLRDSRASPGTHATPRTDLMHTPLSPDDYNGEPYVNILGHEVTLFRRDAEISGFQGQKHHQRASSVTAQGSRFVAPHYSSRASLEIDHAGDIRAPGHSSHDFQNPFNINSGQGAHSHPQPTVYGAPQVRTHGVQKDGQVGQASTSNQSLGGDLKGKGPEKGTQGGINQGLSPIPEAPLNSEAEAASVYDHNPPTKCSFCEDTKVPTADNPFHFCPLCGVDSSSPRYCSVACLLANAWEHTGSCLNTAAYNTNSNTNLGPTYSWIPFPMTNCHYMPDSPEKYRQKIFAIFCKFGEVPDIRYAHSRKWPDIDWSRIMPSCARTSVGDYHIFKSSAIESGRQQNPSKAHVICTINLPNRDGGVNMQLMITRALNVAFVTHDAQVIWFLSRILRYVLQPHYFQNFMATEPQLVVMAEFKSQFFKEFGVAINDNEPFMVNPAAEFATIHDSISRFEIGLGSLQYWLNVFYNRV</sequence>
<feature type="compositionally biased region" description="Basic and acidic residues" evidence="1">
    <location>
        <begin position="732"/>
        <end position="741"/>
    </location>
</feature>
<feature type="compositionally biased region" description="Basic residues" evidence="1">
    <location>
        <begin position="586"/>
        <end position="598"/>
    </location>
</feature>
<reference evidence="3" key="1">
    <citation type="submission" date="2016-03" db="EMBL/GenBank/DDBJ databases">
        <authorList>
            <person name="Ploux O."/>
        </authorList>
    </citation>
    <scope>NUCLEOTIDE SEQUENCE [LARGE SCALE GENOMIC DNA]</scope>
    <source>
        <strain evidence="3">UK7</strain>
    </source>
</reference>
<feature type="region of interest" description="Disordered" evidence="1">
    <location>
        <begin position="1536"/>
        <end position="1621"/>
    </location>
</feature>
<feature type="compositionally biased region" description="Basic residues" evidence="1">
    <location>
        <begin position="1207"/>
        <end position="1222"/>
    </location>
</feature>
<feature type="region of interest" description="Disordered" evidence="1">
    <location>
        <begin position="1249"/>
        <end position="1270"/>
    </location>
</feature>
<feature type="region of interest" description="Disordered" evidence="1">
    <location>
        <begin position="1186"/>
        <end position="1232"/>
    </location>
</feature>
<dbReference type="InParanoid" id="A0A1E1L856"/>
<feature type="region of interest" description="Disordered" evidence="1">
    <location>
        <begin position="1127"/>
        <end position="1173"/>
    </location>
</feature>
<evidence type="ECO:0000313" key="3">
    <source>
        <dbReference type="Proteomes" id="UP000178129"/>
    </source>
</evidence>
<feature type="region of interest" description="Disordered" evidence="1">
    <location>
        <begin position="921"/>
        <end position="988"/>
    </location>
</feature>
<feature type="compositionally biased region" description="Polar residues" evidence="1">
    <location>
        <begin position="1585"/>
        <end position="1594"/>
    </location>
</feature>
<dbReference type="STRING" id="914237.A0A1E1L856"/>